<protein>
    <submittedName>
        <fullName evidence="1">Uncharacterized protein</fullName>
    </submittedName>
</protein>
<dbReference type="AlphaFoldDB" id="A0A6C0ETI4"/>
<organism evidence="1">
    <name type="scientific">viral metagenome</name>
    <dbReference type="NCBI Taxonomy" id="1070528"/>
    <lineage>
        <taxon>unclassified sequences</taxon>
        <taxon>metagenomes</taxon>
        <taxon>organismal metagenomes</taxon>
    </lineage>
</organism>
<proteinExistence type="predicted"/>
<dbReference type="EMBL" id="MN738944">
    <property type="protein sequence ID" value="QHT32496.1"/>
    <property type="molecule type" value="Genomic_DNA"/>
</dbReference>
<name>A0A6C0ETI4_9ZZZZ</name>
<accession>A0A6C0ETI4</accession>
<reference evidence="1" key="1">
    <citation type="journal article" date="2020" name="Nature">
        <title>Giant virus diversity and host interactions through global metagenomics.</title>
        <authorList>
            <person name="Schulz F."/>
            <person name="Roux S."/>
            <person name="Paez-Espino D."/>
            <person name="Jungbluth S."/>
            <person name="Walsh D.A."/>
            <person name="Denef V.J."/>
            <person name="McMahon K.D."/>
            <person name="Konstantinidis K.T."/>
            <person name="Eloe-Fadrosh E.A."/>
            <person name="Kyrpides N.C."/>
            <person name="Woyke T."/>
        </authorList>
    </citation>
    <scope>NUCLEOTIDE SEQUENCE</scope>
    <source>
        <strain evidence="1">GVMAG-M-3300009161-30</strain>
    </source>
</reference>
<sequence length="324" mass="37507">MSSTKNILIYPSNNCSFDIKCGGIVCSFLLAKYLDELNINVRIYNVNKTQNAIFNKNYNNDLDLNKTIVIYGETIIGNPLNAKYVVRWILGPHYNNEHILSWGKNDLVYYFNAETKFSVHPNKIGNIYKLLSCIYIPPECINLNLQRNNHYCYTMRKKHIFHKKIILPPANSFKINDALTPIDSIPIFNKYTYFISYDPLTFFSIIAALCGCISIIYPIEGVNETQWLNMTGVASYTKYKNINKLYGIAYGVENIPFALQTMHLIKDQWIDIQHFVKEKTLIPFIEDINIFSGLPNIVKNNFPILPHPFKKPAHYKMGNFTFNN</sequence>
<evidence type="ECO:0000313" key="1">
    <source>
        <dbReference type="EMBL" id="QHT32496.1"/>
    </source>
</evidence>